<name>A0A238H0K8_9BURK</name>
<feature type="region of interest" description="Disordered" evidence="1">
    <location>
        <begin position="200"/>
        <end position="223"/>
    </location>
</feature>
<reference evidence="2 3" key="1">
    <citation type="submission" date="2017-04" db="EMBL/GenBank/DDBJ databases">
        <authorList>
            <person name="Afonso C.L."/>
            <person name="Miller P.J."/>
            <person name="Scott M.A."/>
            <person name="Spackman E."/>
            <person name="Goraichik I."/>
            <person name="Dimitrov K.M."/>
            <person name="Suarez D.L."/>
            <person name="Swayne D.E."/>
        </authorList>
    </citation>
    <scope>NUCLEOTIDE SEQUENCE [LARGE SCALE GENOMIC DNA]</scope>
    <source>
        <strain evidence="2">LMG 28154</strain>
    </source>
</reference>
<evidence type="ECO:0000313" key="3">
    <source>
        <dbReference type="Proteomes" id="UP000198460"/>
    </source>
</evidence>
<dbReference type="RefSeq" id="WP_089339597.1">
    <property type="nucleotide sequence ID" value="NZ_FXAN01000034.1"/>
</dbReference>
<dbReference type="Pfam" id="PF11445">
    <property type="entry name" value="DUF2894"/>
    <property type="match status" value="1"/>
</dbReference>
<evidence type="ECO:0000256" key="1">
    <source>
        <dbReference type="SAM" id="MobiDB-lite"/>
    </source>
</evidence>
<feature type="compositionally biased region" description="Low complexity" evidence="1">
    <location>
        <begin position="200"/>
        <end position="211"/>
    </location>
</feature>
<evidence type="ECO:0000313" key="2">
    <source>
        <dbReference type="EMBL" id="SMF98769.1"/>
    </source>
</evidence>
<organism evidence="2 3">
    <name type="scientific">Burkholderia singularis</name>
    <dbReference type="NCBI Taxonomy" id="1503053"/>
    <lineage>
        <taxon>Bacteria</taxon>
        <taxon>Pseudomonadati</taxon>
        <taxon>Pseudomonadota</taxon>
        <taxon>Betaproteobacteria</taxon>
        <taxon>Burkholderiales</taxon>
        <taxon>Burkholderiaceae</taxon>
        <taxon>Burkholderia</taxon>
        <taxon>pseudomallei group</taxon>
    </lineage>
</organism>
<dbReference type="AlphaFoldDB" id="A0A238H0K8"/>
<feature type="compositionally biased region" description="Basic residues" evidence="1">
    <location>
        <begin position="212"/>
        <end position="223"/>
    </location>
</feature>
<sequence>MNSVGARAQAMLDAWRECGADRLDPVRFRFIAALHRRAANHSGEARRLLDEKLSEALSSYANAVERHAASIGGGTARTSPSAAAHPPARGELGRLIDAIAARHTAPDDDRDPAHHALHPRHAYPELEMLGAFRQIWSKLSTDRQLRQSLNQVPKNAGPLNSSSLVHRSLLSMRELSPGYLQQFLSYVDALAWVEHMTGDNAAAGNDAPRAANSKKQKNRSRER</sequence>
<dbReference type="EMBL" id="FXAN01000034">
    <property type="protein sequence ID" value="SMF98769.1"/>
    <property type="molecule type" value="Genomic_DNA"/>
</dbReference>
<gene>
    <name evidence="2" type="ORF">BSIN_2055</name>
</gene>
<dbReference type="Proteomes" id="UP000198460">
    <property type="component" value="Unassembled WGS sequence"/>
</dbReference>
<accession>A0A238H0K8</accession>
<dbReference type="InterPro" id="IPR021549">
    <property type="entry name" value="DUF2894"/>
</dbReference>
<protein>
    <recommendedName>
        <fullName evidence="4">DUF2894 domain-containing protein</fullName>
    </recommendedName>
</protein>
<evidence type="ECO:0008006" key="4">
    <source>
        <dbReference type="Google" id="ProtNLM"/>
    </source>
</evidence>
<proteinExistence type="predicted"/>